<dbReference type="CDD" id="cd09996">
    <property type="entry name" value="HDAC_classII_1"/>
    <property type="match status" value="1"/>
</dbReference>
<dbReference type="Pfam" id="PF00850">
    <property type="entry name" value="Hist_deacetyl"/>
    <property type="match status" value="1"/>
</dbReference>
<evidence type="ECO:0000313" key="2">
    <source>
        <dbReference type="EMBL" id="SZX62666.1"/>
    </source>
</evidence>
<dbReference type="InterPro" id="IPR000286">
    <property type="entry name" value="HDACs"/>
</dbReference>
<evidence type="ECO:0000259" key="1">
    <source>
        <dbReference type="Pfam" id="PF00850"/>
    </source>
</evidence>
<dbReference type="GO" id="GO:0005737">
    <property type="term" value="C:cytoplasm"/>
    <property type="evidence" value="ECO:0007669"/>
    <property type="project" value="TreeGrafter"/>
</dbReference>
<name>A0A383VE60_TETOB</name>
<sequence length="375" mass="40732">MATGYLFSELMMWWTPGEMTNVRKGLEPTQHFENVETKRRFNNLIHASGLIDKLQQVKARTATVQELCRVHTQRYVEYVQELSKDSSKGIHKAGPDVAFGPGGYEIAALAAGGSIAIVDATLDGSIRNGYALVRPPGHHACADQGMGFCVFNNIAVAAAHALEARGLSRIAIVDYDVHHGNGTQEMFWEDDRVLFISIHQDSNYPLNSGPLTDTGSGKGSGTTINVPLPPGSGSGAYRAVFDRVVVPALDAFEPQLVLVSSGFDASFFDPLAQQMCTSEDYRYFTQVMSAAADRHCSGRLLYFHEGGYSAAYVPFCGLAVMEQLSGHKTQMQDVFLGDTAVGGQALQPWQDAVIEQVGAGPLTLLRQKVAEQRQQ</sequence>
<dbReference type="EMBL" id="FNXT01000253">
    <property type="protein sequence ID" value="SZX62666.1"/>
    <property type="molecule type" value="Genomic_DNA"/>
</dbReference>
<feature type="domain" description="Histone deacetylase" evidence="1">
    <location>
        <begin position="36"/>
        <end position="321"/>
    </location>
</feature>
<dbReference type="GO" id="GO:0040029">
    <property type="term" value="P:epigenetic regulation of gene expression"/>
    <property type="evidence" value="ECO:0007669"/>
    <property type="project" value="TreeGrafter"/>
</dbReference>
<dbReference type="InterPro" id="IPR023801">
    <property type="entry name" value="His_deacetylse_dom"/>
</dbReference>
<dbReference type="Gene3D" id="3.40.800.20">
    <property type="entry name" value="Histone deacetylase domain"/>
    <property type="match status" value="1"/>
</dbReference>
<dbReference type="GO" id="GO:0000118">
    <property type="term" value="C:histone deacetylase complex"/>
    <property type="evidence" value="ECO:0007669"/>
    <property type="project" value="TreeGrafter"/>
</dbReference>
<evidence type="ECO:0000313" key="3">
    <source>
        <dbReference type="EMBL" id="SZX73916.1"/>
    </source>
</evidence>
<evidence type="ECO:0000313" key="4">
    <source>
        <dbReference type="Proteomes" id="UP000256970"/>
    </source>
</evidence>
<dbReference type="Proteomes" id="UP000256970">
    <property type="component" value="Unassembled WGS sequence"/>
</dbReference>
<dbReference type="InterPro" id="IPR037138">
    <property type="entry name" value="His_deacetylse_dom_sf"/>
</dbReference>
<dbReference type="EMBL" id="FNXT01001201">
    <property type="protein sequence ID" value="SZX73916.1"/>
    <property type="molecule type" value="Genomic_DNA"/>
</dbReference>
<dbReference type="PANTHER" id="PTHR10625">
    <property type="entry name" value="HISTONE DEACETYLASE HDAC1-RELATED"/>
    <property type="match status" value="1"/>
</dbReference>
<dbReference type="AlphaFoldDB" id="A0A383VE60"/>
<gene>
    <name evidence="3" type="ORF">BQ4739_LOCUS14179</name>
    <name evidence="2" type="ORF">BQ4739_LOCUS3263</name>
</gene>
<dbReference type="PANTHER" id="PTHR10625:SF31">
    <property type="entry name" value="HISTONE DEACETYLASE DOMAIN-CONTAINING PROTEIN"/>
    <property type="match status" value="1"/>
</dbReference>
<dbReference type="PRINTS" id="PR01270">
    <property type="entry name" value="HDASUPER"/>
</dbReference>
<dbReference type="GO" id="GO:0004407">
    <property type="term" value="F:histone deacetylase activity"/>
    <property type="evidence" value="ECO:0007669"/>
    <property type="project" value="TreeGrafter"/>
</dbReference>
<dbReference type="STRING" id="3088.A0A383VE60"/>
<dbReference type="SUPFAM" id="SSF52768">
    <property type="entry name" value="Arginase/deacetylase"/>
    <property type="match status" value="1"/>
</dbReference>
<dbReference type="InterPro" id="IPR023696">
    <property type="entry name" value="Ureohydrolase_dom_sf"/>
</dbReference>
<proteinExistence type="predicted"/>
<accession>A0A383VE60</accession>
<protein>
    <recommendedName>
        <fullName evidence="1">Histone deacetylase domain-containing protein</fullName>
    </recommendedName>
</protein>
<reference evidence="2 4" key="1">
    <citation type="submission" date="2016-10" db="EMBL/GenBank/DDBJ databases">
        <authorList>
            <person name="Cai Z."/>
        </authorList>
    </citation>
    <scope>NUCLEOTIDE SEQUENCE [LARGE SCALE GENOMIC DNA]</scope>
</reference>
<keyword evidence="4" id="KW-1185">Reference proteome</keyword>
<organism evidence="2 4">
    <name type="scientific">Tetradesmus obliquus</name>
    <name type="common">Green alga</name>
    <name type="synonym">Acutodesmus obliquus</name>
    <dbReference type="NCBI Taxonomy" id="3088"/>
    <lineage>
        <taxon>Eukaryota</taxon>
        <taxon>Viridiplantae</taxon>
        <taxon>Chlorophyta</taxon>
        <taxon>core chlorophytes</taxon>
        <taxon>Chlorophyceae</taxon>
        <taxon>CS clade</taxon>
        <taxon>Sphaeropleales</taxon>
        <taxon>Scenedesmaceae</taxon>
        <taxon>Tetradesmus</taxon>
    </lineage>
</organism>